<reference evidence="2" key="1">
    <citation type="submission" date="2020-10" db="EMBL/GenBank/DDBJ databases">
        <authorList>
            <person name="Han B."/>
            <person name="Lu T."/>
            <person name="Zhao Q."/>
            <person name="Huang X."/>
            <person name="Zhao Y."/>
        </authorList>
    </citation>
    <scope>NUCLEOTIDE SEQUENCE</scope>
</reference>
<proteinExistence type="predicted"/>
<evidence type="ECO:0000256" key="1">
    <source>
        <dbReference type="SAM" id="MobiDB-lite"/>
    </source>
</evidence>
<dbReference type="OrthoDB" id="10456739at2759"/>
<accession>A0A811S5D7</accession>
<name>A0A811S5D7_9POAL</name>
<evidence type="ECO:0000313" key="3">
    <source>
        <dbReference type="Proteomes" id="UP000604825"/>
    </source>
</evidence>
<evidence type="ECO:0000313" key="2">
    <source>
        <dbReference type="EMBL" id="CAD6336541.1"/>
    </source>
</evidence>
<dbReference type="EMBL" id="CAJGYO010000018">
    <property type="protein sequence ID" value="CAD6336541.1"/>
    <property type="molecule type" value="Genomic_DNA"/>
</dbReference>
<keyword evidence="3" id="KW-1185">Reference proteome</keyword>
<protein>
    <submittedName>
        <fullName evidence="2">Uncharacterized protein</fullName>
    </submittedName>
</protein>
<sequence length="159" mass="17487">MGLRAEIRALQLRAADVEACARHASGISGCRLTQQAGHGLSSIKESYGEEVDHDVSEDALGARVIEGRKVPNEEAQGADVAASHHRRWQGEQPARATKKACRQKGPSFYKLVFDTLKEKQELLLKKENEKAAREAAATASKQLECRCWWSDSNDGLNDS</sequence>
<dbReference type="AlphaFoldDB" id="A0A811S5D7"/>
<feature type="region of interest" description="Disordered" evidence="1">
    <location>
        <begin position="68"/>
        <end position="100"/>
    </location>
</feature>
<organism evidence="2 3">
    <name type="scientific">Miscanthus lutarioriparius</name>
    <dbReference type="NCBI Taxonomy" id="422564"/>
    <lineage>
        <taxon>Eukaryota</taxon>
        <taxon>Viridiplantae</taxon>
        <taxon>Streptophyta</taxon>
        <taxon>Embryophyta</taxon>
        <taxon>Tracheophyta</taxon>
        <taxon>Spermatophyta</taxon>
        <taxon>Magnoliopsida</taxon>
        <taxon>Liliopsida</taxon>
        <taxon>Poales</taxon>
        <taxon>Poaceae</taxon>
        <taxon>PACMAD clade</taxon>
        <taxon>Panicoideae</taxon>
        <taxon>Andropogonodae</taxon>
        <taxon>Andropogoneae</taxon>
        <taxon>Saccharinae</taxon>
        <taxon>Miscanthus</taxon>
    </lineage>
</organism>
<comment type="caution">
    <text evidence="2">The sequence shown here is derived from an EMBL/GenBank/DDBJ whole genome shotgun (WGS) entry which is preliminary data.</text>
</comment>
<gene>
    <name evidence="2" type="ORF">NCGR_LOCUS60639</name>
</gene>
<dbReference type="Proteomes" id="UP000604825">
    <property type="component" value="Unassembled WGS sequence"/>
</dbReference>